<comment type="caution">
    <text evidence="11">The sequence shown here is derived from an EMBL/GenBank/DDBJ whole genome shotgun (WGS) entry which is preliminary data.</text>
</comment>
<dbReference type="Pfam" id="PF00746">
    <property type="entry name" value="Gram_pos_anchor"/>
    <property type="match status" value="1"/>
</dbReference>
<keyword evidence="5" id="KW-0572">Peptidoglycan-anchor</keyword>
<evidence type="ECO:0000259" key="9">
    <source>
        <dbReference type="PROSITE" id="PS50847"/>
    </source>
</evidence>
<keyword evidence="7" id="KW-1133">Transmembrane helix</keyword>
<dbReference type="STRING" id="1834181.A5880_002320"/>
<evidence type="ECO:0000256" key="6">
    <source>
        <dbReference type="SAM" id="MobiDB-lite"/>
    </source>
</evidence>
<sequence>MKKSLKGIILASLISTQVLAAPISALAVTAETTETSETAPQPVEEPKEEVVAPKPGEESTVTETPNKEESTDTTVEEGKKPEETPAPEETPTTPTTPPTEEKPTEKPAEKPGDSKVVASEAKKQAVRAVIADAQATLDAGTYTGESIAPLTAAMAAATTLLAKEGVTDAELDAAIADIAAKKATLVKADVELSFLLNLISAVEEGKKILNNADEFKDIYTPASVAARKAAIQAAVAAGESLLASLVVGEKIDPSLAIPKEADIRAAADAIINAIHSDGGLVRRDHMAEILAEADKLVGSNAATLQDKEAFEAAVAAAVDAYNNALTDKELDDAINALRAAMNNLQLAVIISAVDENGTLIMDETTITGTYKSAWSVTPPAVEGYEFVSASSLARTAFSTASSGTFGDGTNKVTLVYKKVAEGVPTPVPTPQDPSNSLQKPVVIGASNDKAKKNVTDTKKKLPQTGEETSAVASLGFVALAAGALAFFKKRKIEE</sequence>
<accession>A0A242CDQ2</accession>
<evidence type="ECO:0000256" key="7">
    <source>
        <dbReference type="SAM" id="Phobius"/>
    </source>
</evidence>
<gene>
    <name evidence="10" type="ORF">A5880_001113</name>
    <name evidence="11" type="ORF">A5880_002320</name>
</gene>
<evidence type="ECO:0000256" key="2">
    <source>
        <dbReference type="ARBA" id="ARBA00022525"/>
    </source>
</evidence>
<keyword evidence="1" id="KW-0134">Cell wall</keyword>
<evidence type="ECO:0000313" key="11">
    <source>
        <dbReference type="EMBL" id="OTO08050.1"/>
    </source>
</evidence>
<dbReference type="Gene3D" id="1.20.1270.90">
    <property type="entry name" value="AF1782-like"/>
    <property type="match status" value="1"/>
</dbReference>
<feature type="compositionally biased region" description="Basic and acidic residues" evidence="6">
    <location>
        <begin position="44"/>
        <end position="57"/>
    </location>
</feature>
<reference evidence="11" key="1">
    <citation type="submission" date="2017-05" db="EMBL/GenBank/DDBJ databases">
        <title>The Genome Sequence of Enterococcus sp. 4G2_DIV0659.</title>
        <authorList>
            <consortium name="The Broad Institute Genomics Platform"/>
            <consortium name="The Broad Institute Genomic Center for Infectious Diseases"/>
            <person name="Earl A."/>
            <person name="Manson A."/>
            <person name="Schwartman J."/>
            <person name="Gilmore M."/>
            <person name="Abouelleil A."/>
            <person name="Cao P."/>
            <person name="Chapman S."/>
            <person name="Cusick C."/>
            <person name="Shea T."/>
            <person name="Young S."/>
            <person name="Neafsey D."/>
            <person name="Nusbaum C."/>
            <person name="Birren B."/>
        </authorList>
    </citation>
    <scope>NUCLEOTIDE SEQUENCE [LARGE SCALE GENOMIC DNA]</scope>
    <source>
        <strain evidence="11">4G2_DIV0659</strain>
    </source>
</reference>
<evidence type="ECO:0000256" key="1">
    <source>
        <dbReference type="ARBA" id="ARBA00022512"/>
    </source>
</evidence>
<reference evidence="10 12" key="2">
    <citation type="submission" date="2018-07" db="EMBL/GenBank/DDBJ databases">
        <title>The Genome Sequence of Enterococcus sp. DIV0659b.</title>
        <authorList>
            <consortium name="The Broad Institute Genomics Platform"/>
            <consortium name="The Broad Institute Genomic Center for Infectious Diseases"/>
            <person name="Earl A."/>
            <person name="Manson A."/>
            <person name="Schwartman J."/>
            <person name="Gilmore M."/>
            <person name="Abouelleil A."/>
            <person name="Cao P."/>
            <person name="Chapman S."/>
            <person name="Cusick C."/>
            <person name="Shea T."/>
            <person name="Young S."/>
            <person name="Neafsey D."/>
            <person name="Nusbaum C."/>
            <person name="Birren B."/>
        </authorList>
    </citation>
    <scope>NUCLEOTIDE SEQUENCE [LARGE SCALE GENOMIC DNA]</scope>
    <source>
        <strain evidence="10 12">4G2_DIV0659</strain>
    </source>
</reference>
<keyword evidence="3 8" id="KW-0732">Signal</keyword>
<evidence type="ECO:0000256" key="4">
    <source>
        <dbReference type="ARBA" id="ARBA00022737"/>
    </source>
</evidence>
<dbReference type="Pfam" id="PF06458">
    <property type="entry name" value="MucBP"/>
    <property type="match status" value="1"/>
</dbReference>
<dbReference type="InterPro" id="IPR019931">
    <property type="entry name" value="LPXTG_anchor"/>
</dbReference>
<organism evidence="11">
    <name type="scientific">Candidatus Enterococcus mansonii</name>
    <dbReference type="NCBI Taxonomy" id="1834181"/>
    <lineage>
        <taxon>Bacteria</taxon>
        <taxon>Bacillati</taxon>
        <taxon>Bacillota</taxon>
        <taxon>Bacilli</taxon>
        <taxon>Lactobacillales</taxon>
        <taxon>Enterococcaceae</taxon>
        <taxon>Enterococcus</taxon>
    </lineage>
</organism>
<dbReference type="NCBIfam" id="TIGR01167">
    <property type="entry name" value="LPXTG_anchor"/>
    <property type="match status" value="1"/>
</dbReference>
<dbReference type="OrthoDB" id="2179163at2"/>
<dbReference type="EMBL" id="NGLE01000003">
    <property type="protein sequence ID" value="OTO08050.1"/>
    <property type="molecule type" value="Genomic_DNA"/>
</dbReference>
<feature type="domain" description="Gram-positive cocci surface proteins LPxTG" evidence="9">
    <location>
        <begin position="461"/>
        <end position="494"/>
    </location>
</feature>
<feature type="compositionally biased region" description="Basic and acidic residues" evidence="6">
    <location>
        <begin position="65"/>
        <end position="83"/>
    </location>
</feature>
<feature type="compositionally biased region" description="Low complexity" evidence="6">
    <location>
        <begin position="30"/>
        <end position="42"/>
    </location>
</feature>
<dbReference type="Gene3D" id="3.10.20.320">
    <property type="entry name" value="Putative peptidoglycan bound protein (lpxtg motif)"/>
    <property type="match status" value="1"/>
</dbReference>
<keyword evidence="7" id="KW-0472">Membrane</keyword>
<feature type="region of interest" description="Disordered" evidence="6">
    <location>
        <begin position="30"/>
        <end position="117"/>
    </location>
</feature>
<dbReference type="PROSITE" id="PS50847">
    <property type="entry name" value="GRAM_POS_ANCHORING"/>
    <property type="match status" value="1"/>
</dbReference>
<dbReference type="AlphaFoldDB" id="A0A242CDQ2"/>
<keyword evidence="2" id="KW-0964">Secreted</keyword>
<protein>
    <recommendedName>
        <fullName evidence="9">Gram-positive cocci surface proteins LPxTG domain-containing protein</fullName>
    </recommendedName>
</protein>
<evidence type="ECO:0000256" key="8">
    <source>
        <dbReference type="SAM" id="SignalP"/>
    </source>
</evidence>
<evidence type="ECO:0000313" key="10">
    <source>
        <dbReference type="EMBL" id="MEI5993566.1"/>
    </source>
</evidence>
<evidence type="ECO:0000256" key="5">
    <source>
        <dbReference type="ARBA" id="ARBA00023088"/>
    </source>
</evidence>
<dbReference type="InterPro" id="IPR009459">
    <property type="entry name" value="MucBP_dom"/>
</dbReference>
<feature type="compositionally biased region" description="Basic and acidic residues" evidence="6">
    <location>
        <begin position="99"/>
        <end position="113"/>
    </location>
</feature>
<name>A0A242CDQ2_9ENTE</name>
<dbReference type="Proteomes" id="UP000195139">
    <property type="component" value="Unassembled WGS sequence"/>
</dbReference>
<proteinExistence type="predicted"/>
<dbReference type="RefSeq" id="WP_086331191.1">
    <property type="nucleotide sequence ID" value="NZ_NGLE02000001.1"/>
</dbReference>
<dbReference type="EMBL" id="NGLE02000001">
    <property type="protein sequence ID" value="MEI5993566.1"/>
    <property type="molecule type" value="Genomic_DNA"/>
</dbReference>
<keyword evidence="4" id="KW-0677">Repeat</keyword>
<feature type="transmembrane region" description="Helical" evidence="7">
    <location>
        <begin position="469"/>
        <end position="487"/>
    </location>
</feature>
<feature type="signal peptide" evidence="8">
    <location>
        <begin position="1"/>
        <end position="20"/>
    </location>
</feature>
<evidence type="ECO:0000256" key="3">
    <source>
        <dbReference type="ARBA" id="ARBA00022729"/>
    </source>
</evidence>
<feature type="chain" id="PRO_5039464782" description="Gram-positive cocci surface proteins LPxTG domain-containing protein" evidence="8">
    <location>
        <begin position="21"/>
        <end position="494"/>
    </location>
</feature>
<evidence type="ECO:0000313" key="12">
    <source>
        <dbReference type="Proteomes" id="UP000195139"/>
    </source>
</evidence>
<keyword evidence="7" id="KW-0812">Transmembrane</keyword>
<keyword evidence="12" id="KW-1185">Reference proteome</keyword>